<feature type="compositionally biased region" description="Polar residues" evidence="1">
    <location>
        <begin position="83"/>
        <end position="96"/>
    </location>
</feature>
<evidence type="ECO:0000313" key="3">
    <source>
        <dbReference type="Proteomes" id="UP001497482"/>
    </source>
</evidence>
<dbReference type="Proteomes" id="UP001497482">
    <property type="component" value="Chromosome 1"/>
</dbReference>
<name>A0AAV2J298_KNICA</name>
<reference evidence="2 3" key="1">
    <citation type="submission" date="2024-04" db="EMBL/GenBank/DDBJ databases">
        <authorList>
            <person name="Waldvogel A.-M."/>
            <person name="Schoenle A."/>
        </authorList>
    </citation>
    <scope>NUCLEOTIDE SEQUENCE [LARGE SCALE GENOMIC DNA]</scope>
</reference>
<feature type="compositionally biased region" description="Polar residues" evidence="1">
    <location>
        <begin position="179"/>
        <end position="188"/>
    </location>
</feature>
<sequence>MCEQEVLLISSDRKWCDSATDTFHLSLVSNFVPHRCHAMNLRQFSLWFGSFTNLSFRRSGRSSVSDEDKPEETAVVDNLEATRPQTSSYVRSSNGYSHMGTLPRQLWKKRHKSYTESPNSNKMTKDNCSPDPCPEKSTNRPSTETPRAEEERPAEKPGADPQHNLNTPTEDSARMKPTDLQQATSEAVSETCAPPRGCSADVQPHTCTINDEEDKKELDVKISIAASNICGVKNRTAIEQSCQEERYASSMESRECQPEYVTVSTLCLFD</sequence>
<evidence type="ECO:0000313" key="2">
    <source>
        <dbReference type="EMBL" id="CAL1569985.1"/>
    </source>
</evidence>
<protein>
    <submittedName>
        <fullName evidence="2">Uncharacterized protein</fullName>
    </submittedName>
</protein>
<evidence type="ECO:0000256" key="1">
    <source>
        <dbReference type="SAM" id="MobiDB-lite"/>
    </source>
</evidence>
<gene>
    <name evidence="2" type="ORF">KC01_LOCUS2342</name>
</gene>
<dbReference type="AlphaFoldDB" id="A0AAV2J298"/>
<accession>A0AAV2J298</accession>
<dbReference type="EMBL" id="OZ035823">
    <property type="protein sequence ID" value="CAL1569985.1"/>
    <property type="molecule type" value="Genomic_DNA"/>
</dbReference>
<feature type="region of interest" description="Disordered" evidence="1">
    <location>
        <begin position="59"/>
        <end position="197"/>
    </location>
</feature>
<organism evidence="2 3">
    <name type="scientific">Knipowitschia caucasica</name>
    <name type="common">Caucasian dwarf goby</name>
    <name type="synonym">Pomatoschistus caucasicus</name>
    <dbReference type="NCBI Taxonomy" id="637954"/>
    <lineage>
        <taxon>Eukaryota</taxon>
        <taxon>Metazoa</taxon>
        <taxon>Chordata</taxon>
        <taxon>Craniata</taxon>
        <taxon>Vertebrata</taxon>
        <taxon>Euteleostomi</taxon>
        <taxon>Actinopterygii</taxon>
        <taxon>Neopterygii</taxon>
        <taxon>Teleostei</taxon>
        <taxon>Neoteleostei</taxon>
        <taxon>Acanthomorphata</taxon>
        <taxon>Gobiaria</taxon>
        <taxon>Gobiiformes</taxon>
        <taxon>Gobioidei</taxon>
        <taxon>Gobiidae</taxon>
        <taxon>Gobiinae</taxon>
        <taxon>Knipowitschia</taxon>
    </lineage>
</organism>
<feature type="compositionally biased region" description="Basic and acidic residues" evidence="1">
    <location>
        <begin position="146"/>
        <end position="158"/>
    </location>
</feature>
<keyword evidence="3" id="KW-1185">Reference proteome</keyword>
<proteinExistence type="predicted"/>